<dbReference type="EMBL" id="BJNG01000035">
    <property type="protein sequence ID" value="GEC21592.1"/>
    <property type="molecule type" value="Genomic_DNA"/>
</dbReference>
<comment type="caution">
    <text evidence="2">The sequence shown here is derived from an EMBL/GenBank/DDBJ whole genome shotgun (WGS) entry which is preliminary data.</text>
</comment>
<evidence type="ECO:0000313" key="3">
    <source>
        <dbReference type="Proteomes" id="UP000320338"/>
    </source>
</evidence>
<evidence type="ECO:0000256" key="1">
    <source>
        <dbReference type="SAM" id="MobiDB-lite"/>
    </source>
</evidence>
<evidence type="ECO:0008006" key="4">
    <source>
        <dbReference type="Google" id="ProtNLM"/>
    </source>
</evidence>
<dbReference type="RefSeq" id="WP_246086008.1">
    <property type="nucleotide sequence ID" value="NZ_BAAARZ010000042.1"/>
</dbReference>
<reference evidence="2 3" key="1">
    <citation type="submission" date="2019-06" db="EMBL/GenBank/DDBJ databases">
        <title>Whole genome shotgun sequence of Pseudonocardia hydrocarbonoxydans NBRC 14498.</title>
        <authorList>
            <person name="Hosoyama A."/>
            <person name="Uohara A."/>
            <person name="Ohji S."/>
            <person name="Ichikawa N."/>
        </authorList>
    </citation>
    <scope>NUCLEOTIDE SEQUENCE [LARGE SCALE GENOMIC DNA]</scope>
    <source>
        <strain evidence="2 3">NBRC 14498</strain>
    </source>
</reference>
<accession>A0A4Y3WRU2</accession>
<sequence>MGAIDSELLVLTCGDPTRERWLPFHGSRRPPAFGGVPTVALPAAAGRADIDAALRAHDPRRVVVHGTDADLAAVLLRLLRTERLDVEVAFVAAGRSAAAAVWGLGRDPSLALTGSASPVPLVRDDTGGVLVGRGEIRDLDGECYCDDDLVLRGRTPRLVVAAGPDGIGVRAGRGPGLPSGPPHPVDQAARSGRGSSRGRAVQVGGLPFTVVADGVAHPRPLERRTWYRHTADWLLVRP</sequence>
<keyword evidence="3" id="KW-1185">Reference proteome</keyword>
<protein>
    <recommendedName>
        <fullName evidence="4">DAGKc domain-containing protein</fullName>
    </recommendedName>
</protein>
<organism evidence="2 3">
    <name type="scientific">Pseudonocardia hydrocarbonoxydans</name>
    <dbReference type="NCBI Taxonomy" id="76726"/>
    <lineage>
        <taxon>Bacteria</taxon>
        <taxon>Bacillati</taxon>
        <taxon>Actinomycetota</taxon>
        <taxon>Actinomycetes</taxon>
        <taxon>Pseudonocardiales</taxon>
        <taxon>Pseudonocardiaceae</taxon>
        <taxon>Pseudonocardia</taxon>
    </lineage>
</organism>
<gene>
    <name evidence="2" type="ORF">PHY01_38750</name>
</gene>
<feature type="compositionally biased region" description="Low complexity" evidence="1">
    <location>
        <begin position="188"/>
        <end position="200"/>
    </location>
</feature>
<evidence type="ECO:0000313" key="2">
    <source>
        <dbReference type="EMBL" id="GEC21592.1"/>
    </source>
</evidence>
<feature type="region of interest" description="Disordered" evidence="1">
    <location>
        <begin position="169"/>
        <end position="200"/>
    </location>
</feature>
<dbReference type="AlphaFoldDB" id="A0A4Y3WRU2"/>
<proteinExistence type="predicted"/>
<dbReference type="Proteomes" id="UP000320338">
    <property type="component" value="Unassembled WGS sequence"/>
</dbReference>
<name>A0A4Y3WRU2_9PSEU</name>